<keyword evidence="2" id="KW-1185">Reference proteome</keyword>
<dbReference type="RefSeq" id="WP_203761220.1">
    <property type="nucleotide sequence ID" value="NZ_BAAABO010000029.1"/>
</dbReference>
<evidence type="ECO:0000313" key="1">
    <source>
        <dbReference type="EMBL" id="GID73292.1"/>
    </source>
</evidence>
<dbReference type="Proteomes" id="UP000609879">
    <property type="component" value="Unassembled WGS sequence"/>
</dbReference>
<gene>
    <name evidence="1" type="ORF">Ade02nite_19330</name>
</gene>
<name>A0ABQ3XZW0_9ACTN</name>
<evidence type="ECO:0008006" key="3">
    <source>
        <dbReference type="Google" id="ProtNLM"/>
    </source>
</evidence>
<evidence type="ECO:0000313" key="2">
    <source>
        <dbReference type="Proteomes" id="UP000609879"/>
    </source>
</evidence>
<proteinExistence type="predicted"/>
<organism evidence="1 2">
    <name type="scientific">Paractinoplanes deccanensis</name>
    <dbReference type="NCBI Taxonomy" id="113561"/>
    <lineage>
        <taxon>Bacteria</taxon>
        <taxon>Bacillati</taxon>
        <taxon>Actinomycetota</taxon>
        <taxon>Actinomycetes</taxon>
        <taxon>Micromonosporales</taxon>
        <taxon>Micromonosporaceae</taxon>
        <taxon>Paractinoplanes</taxon>
    </lineage>
</organism>
<dbReference type="EMBL" id="BOMI01000033">
    <property type="protein sequence ID" value="GID73292.1"/>
    <property type="molecule type" value="Genomic_DNA"/>
</dbReference>
<sequence>MTGIYLTVDDRRFLRAVRLGHIERAADGRVVQRGDHRAGRRDKALKRAREAGWVHPEPDEAGVYRLTEQGERDLAAREPDVRVSAVTS</sequence>
<reference evidence="1 2" key="1">
    <citation type="submission" date="2021-01" db="EMBL/GenBank/DDBJ databases">
        <title>Whole genome shotgun sequence of Actinoplanes deccanensis NBRC 13994.</title>
        <authorList>
            <person name="Komaki H."/>
            <person name="Tamura T."/>
        </authorList>
    </citation>
    <scope>NUCLEOTIDE SEQUENCE [LARGE SCALE GENOMIC DNA]</scope>
    <source>
        <strain evidence="1 2">NBRC 13994</strain>
    </source>
</reference>
<accession>A0ABQ3XZW0</accession>
<protein>
    <recommendedName>
        <fullName evidence="3">MarR family transcriptional regulator</fullName>
    </recommendedName>
</protein>
<comment type="caution">
    <text evidence="1">The sequence shown here is derived from an EMBL/GenBank/DDBJ whole genome shotgun (WGS) entry which is preliminary data.</text>
</comment>